<evidence type="ECO:0000256" key="4">
    <source>
        <dbReference type="ARBA" id="ARBA00012784"/>
    </source>
</evidence>
<reference evidence="11" key="1">
    <citation type="journal article" date="2020" name="Stud. Mycol.">
        <title>101 Dothideomycetes genomes: a test case for predicting lifestyles and emergence of pathogens.</title>
        <authorList>
            <person name="Haridas S."/>
            <person name="Albert R."/>
            <person name="Binder M."/>
            <person name="Bloem J."/>
            <person name="Labutti K."/>
            <person name="Salamov A."/>
            <person name="Andreopoulos B."/>
            <person name="Baker S."/>
            <person name="Barry K."/>
            <person name="Bills G."/>
            <person name="Bluhm B."/>
            <person name="Cannon C."/>
            <person name="Castanera R."/>
            <person name="Culley D."/>
            <person name="Daum C."/>
            <person name="Ezra D."/>
            <person name="Gonzalez J."/>
            <person name="Henrissat B."/>
            <person name="Kuo A."/>
            <person name="Liang C."/>
            <person name="Lipzen A."/>
            <person name="Lutzoni F."/>
            <person name="Magnuson J."/>
            <person name="Mondo S."/>
            <person name="Nolan M."/>
            <person name="Ohm R."/>
            <person name="Pangilinan J."/>
            <person name="Park H.-J."/>
            <person name="Ramirez L."/>
            <person name="Alfaro M."/>
            <person name="Sun H."/>
            <person name="Tritt A."/>
            <person name="Yoshinaga Y."/>
            <person name="Zwiers L.-H."/>
            <person name="Turgeon B."/>
            <person name="Goodwin S."/>
            <person name="Spatafora J."/>
            <person name="Crous P."/>
            <person name="Grigoriev I."/>
        </authorList>
    </citation>
    <scope>NUCLEOTIDE SEQUENCE</scope>
    <source>
        <strain evidence="11">CBS 119687</strain>
    </source>
</reference>
<keyword evidence="12" id="KW-1185">Reference proteome</keyword>
<evidence type="ECO:0000256" key="3">
    <source>
        <dbReference type="ARBA" id="ARBA00006083"/>
    </source>
</evidence>
<feature type="domain" description="Adenosine deaminase" evidence="10">
    <location>
        <begin position="231"/>
        <end position="529"/>
    </location>
</feature>
<dbReference type="InterPro" id="IPR001365">
    <property type="entry name" value="A_deaminase_dom"/>
</dbReference>
<name>A0A6A6A837_9PLEO</name>
<dbReference type="PANTHER" id="PTHR11409">
    <property type="entry name" value="ADENOSINE DEAMINASE"/>
    <property type="match status" value="1"/>
</dbReference>
<dbReference type="RefSeq" id="XP_033522408.1">
    <property type="nucleotide sequence ID" value="XM_033669705.1"/>
</dbReference>
<evidence type="ECO:0000256" key="6">
    <source>
        <dbReference type="ARBA" id="ARBA00022723"/>
    </source>
</evidence>
<dbReference type="OrthoDB" id="7202371at2759"/>
<evidence type="ECO:0000313" key="12">
    <source>
        <dbReference type="Proteomes" id="UP000799771"/>
    </source>
</evidence>
<keyword evidence="8 11" id="KW-0378">Hydrolase</keyword>
<gene>
    <name evidence="11" type="ORF">P153DRAFT_376921</name>
</gene>
<dbReference type="GO" id="GO:0005576">
    <property type="term" value="C:extracellular region"/>
    <property type="evidence" value="ECO:0007669"/>
    <property type="project" value="UniProtKB-SubCell"/>
</dbReference>
<keyword evidence="7" id="KW-0732">Signal</keyword>
<evidence type="ECO:0000256" key="8">
    <source>
        <dbReference type="ARBA" id="ARBA00022801"/>
    </source>
</evidence>
<keyword evidence="5" id="KW-0964">Secreted</keyword>
<dbReference type="GeneID" id="54410137"/>
<dbReference type="GO" id="GO:0004000">
    <property type="term" value="F:adenosine deaminase activity"/>
    <property type="evidence" value="ECO:0007669"/>
    <property type="project" value="TreeGrafter"/>
</dbReference>
<dbReference type="GO" id="GO:0046103">
    <property type="term" value="P:inosine biosynthetic process"/>
    <property type="evidence" value="ECO:0007669"/>
    <property type="project" value="TreeGrafter"/>
</dbReference>
<evidence type="ECO:0000256" key="2">
    <source>
        <dbReference type="ARBA" id="ARBA00004613"/>
    </source>
</evidence>
<dbReference type="AlphaFoldDB" id="A0A6A6A837"/>
<sequence>MGSNAAANDDDWEKAEGVPSLSDPFIQKYLQGRDSLVEQEKKQRSDHLFRQNLSPMAQEACAIVSQIRFEEQQTLWTKEYEDSLLTKHVDVFPGMMFSLAKERMEKSKLWQIVRKMPKGALLHCHLEAMVDLDWALEEAFKTEGVCIRADGPLTTEDAQRKTRFSFTYSSSTKSDLSTWNEQYTPNDPVPIVTAADSFPSGGRKGFVEWIRSRVTITPSEHLSHHEGPNEVWRKFMSCFPILGSLIYYEPIYRKFIRRMCKQLLNDGVYYVDMRSAFYTPYRSTGQSDWDEDFFNLLEHTEDEIEDFKASEEGKGFWGARFIWTTIRQFDKKQVIASMKQCISLKLDFPTLIGGYDLVGQEDLGRPLADLAPELFWFRKSCAENGVEIPFFFHAGETLGDGDTVDENLFDAILLGTRRIGHGFSLYKHPLLIDMVKEKKILVESCPVSNEVLRLCGSVMAHPLPALLARGVPCSLCNDDPTILGQGVEGMSHDFWQALQGWENLGLEGLGSLAENSVRWASFEDASQKVWVQDVKDGLLGKGVRAQKLKEWTMRWEKFCAWIVEEFGVDENLEPEE</sequence>
<dbReference type="PANTHER" id="PTHR11409:SF39">
    <property type="entry name" value="ADENOSINE DEAMINASE 2"/>
    <property type="match status" value="1"/>
</dbReference>
<dbReference type="FunFam" id="3.20.20.140:FF:000017">
    <property type="entry name" value="Adenosine deaminase 2"/>
    <property type="match status" value="1"/>
</dbReference>
<dbReference type="SUPFAM" id="SSF51556">
    <property type="entry name" value="Metallo-dependent hydrolases"/>
    <property type="match status" value="1"/>
</dbReference>
<comment type="subcellular location">
    <subcellularLocation>
        <location evidence="2">Secreted</location>
    </subcellularLocation>
</comment>
<evidence type="ECO:0000256" key="5">
    <source>
        <dbReference type="ARBA" id="ARBA00022525"/>
    </source>
</evidence>
<evidence type="ECO:0000256" key="7">
    <source>
        <dbReference type="ARBA" id="ARBA00022729"/>
    </source>
</evidence>
<dbReference type="InterPro" id="IPR006330">
    <property type="entry name" value="Ado/ade_deaminase"/>
</dbReference>
<dbReference type="GO" id="GO:0006154">
    <property type="term" value="P:adenosine catabolic process"/>
    <property type="evidence" value="ECO:0007669"/>
    <property type="project" value="TreeGrafter"/>
</dbReference>
<keyword evidence="6" id="KW-0479">Metal-binding</keyword>
<comment type="catalytic activity">
    <reaction evidence="9">
        <text>adenosine + H2O + H(+) = inosine + NH4(+)</text>
        <dbReference type="Rhea" id="RHEA:24408"/>
        <dbReference type="ChEBI" id="CHEBI:15377"/>
        <dbReference type="ChEBI" id="CHEBI:15378"/>
        <dbReference type="ChEBI" id="CHEBI:16335"/>
        <dbReference type="ChEBI" id="CHEBI:17596"/>
        <dbReference type="ChEBI" id="CHEBI:28938"/>
        <dbReference type="EC" id="3.5.4.4"/>
    </reaction>
</comment>
<evidence type="ECO:0000313" key="11">
    <source>
        <dbReference type="EMBL" id="KAF2128019.1"/>
    </source>
</evidence>
<dbReference type="Proteomes" id="UP000799771">
    <property type="component" value="Unassembled WGS sequence"/>
</dbReference>
<evidence type="ECO:0000259" key="10">
    <source>
        <dbReference type="Pfam" id="PF00962"/>
    </source>
</evidence>
<evidence type="ECO:0000256" key="1">
    <source>
        <dbReference type="ARBA" id="ARBA00001947"/>
    </source>
</evidence>
<comment type="similarity">
    <text evidence="3">Belongs to the metallo-dependent hydrolases superfamily. Adenosine and AMP deaminases family. ADGF subfamily.</text>
</comment>
<proteinExistence type="inferred from homology"/>
<protein>
    <recommendedName>
        <fullName evidence="4">adenosine deaminase</fullName>
        <ecNumber evidence="4">3.5.4.4</ecNumber>
    </recommendedName>
</protein>
<evidence type="ECO:0000256" key="9">
    <source>
        <dbReference type="ARBA" id="ARBA00047764"/>
    </source>
</evidence>
<dbReference type="Gene3D" id="3.20.20.140">
    <property type="entry name" value="Metal-dependent hydrolases"/>
    <property type="match status" value="1"/>
</dbReference>
<comment type="cofactor">
    <cofactor evidence="1">
        <name>Zn(2+)</name>
        <dbReference type="ChEBI" id="CHEBI:29105"/>
    </cofactor>
</comment>
<organism evidence="11 12">
    <name type="scientific">Dothidotthia symphoricarpi CBS 119687</name>
    <dbReference type="NCBI Taxonomy" id="1392245"/>
    <lineage>
        <taxon>Eukaryota</taxon>
        <taxon>Fungi</taxon>
        <taxon>Dikarya</taxon>
        <taxon>Ascomycota</taxon>
        <taxon>Pezizomycotina</taxon>
        <taxon>Dothideomycetes</taxon>
        <taxon>Pleosporomycetidae</taxon>
        <taxon>Pleosporales</taxon>
        <taxon>Dothidotthiaceae</taxon>
        <taxon>Dothidotthia</taxon>
    </lineage>
</organism>
<dbReference type="InterPro" id="IPR032466">
    <property type="entry name" value="Metal_Hydrolase"/>
</dbReference>
<accession>A0A6A6A837</accession>
<dbReference type="Pfam" id="PF00962">
    <property type="entry name" value="A_deaminase"/>
    <property type="match status" value="1"/>
</dbReference>
<dbReference type="EMBL" id="ML977509">
    <property type="protein sequence ID" value="KAF2128019.1"/>
    <property type="molecule type" value="Genomic_DNA"/>
</dbReference>
<dbReference type="EC" id="3.5.4.4" evidence="4"/>
<dbReference type="GO" id="GO:0046872">
    <property type="term" value="F:metal ion binding"/>
    <property type="evidence" value="ECO:0007669"/>
    <property type="project" value="UniProtKB-KW"/>
</dbReference>